<dbReference type="SUPFAM" id="SSF54427">
    <property type="entry name" value="NTF2-like"/>
    <property type="match status" value="1"/>
</dbReference>
<proteinExistence type="predicted"/>
<protein>
    <submittedName>
        <fullName evidence="2">YybH family protein</fullName>
    </submittedName>
</protein>
<evidence type="ECO:0000313" key="2">
    <source>
        <dbReference type="EMBL" id="MFC0548692.1"/>
    </source>
</evidence>
<sequence length="161" mass="17760">MEVVDYRFGPQSRNRLAETENPGRDGAIAALESFYYALNNRDLDTLSAVWSQHELAQLNNPVGGILRSGTAVTDLYRRIFDGGLGLTVTFTDAATYWWADSVVFAGRELGEYGARVPLAIRTTRVFGYDGRWRLVHHHGSIDRPAELAAYQQAATGGAAPR</sequence>
<name>A0ABV6N7Y0_9PSEU</name>
<dbReference type="InterPro" id="IPR037401">
    <property type="entry name" value="SnoaL-like"/>
</dbReference>
<dbReference type="Proteomes" id="UP001589810">
    <property type="component" value="Unassembled WGS sequence"/>
</dbReference>
<dbReference type="RefSeq" id="WP_273944323.1">
    <property type="nucleotide sequence ID" value="NZ_CP097263.1"/>
</dbReference>
<organism evidence="2 3">
    <name type="scientific">Kutzneria chonburiensis</name>
    <dbReference type="NCBI Taxonomy" id="1483604"/>
    <lineage>
        <taxon>Bacteria</taxon>
        <taxon>Bacillati</taxon>
        <taxon>Actinomycetota</taxon>
        <taxon>Actinomycetes</taxon>
        <taxon>Pseudonocardiales</taxon>
        <taxon>Pseudonocardiaceae</taxon>
        <taxon>Kutzneria</taxon>
    </lineage>
</organism>
<reference evidence="2 3" key="1">
    <citation type="submission" date="2024-09" db="EMBL/GenBank/DDBJ databases">
        <authorList>
            <person name="Sun Q."/>
            <person name="Mori K."/>
        </authorList>
    </citation>
    <scope>NUCLEOTIDE SEQUENCE [LARGE SCALE GENOMIC DNA]</scope>
    <source>
        <strain evidence="2 3">TBRC 1432</strain>
    </source>
</reference>
<gene>
    <name evidence="2" type="ORF">ACFFH7_44795</name>
</gene>
<comment type="caution">
    <text evidence="2">The sequence shown here is derived from an EMBL/GenBank/DDBJ whole genome shotgun (WGS) entry which is preliminary data.</text>
</comment>
<dbReference type="Pfam" id="PF13474">
    <property type="entry name" value="SnoaL_3"/>
    <property type="match status" value="1"/>
</dbReference>
<dbReference type="InterPro" id="IPR032710">
    <property type="entry name" value="NTF2-like_dom_sf"/>
</dbReference>
<evidence type="ECO:0000313" key="3">
    <source>
        <dbReference type="Proteomes" id="UP001589810"/>
    </source>
</evidence>
<evidence type="ECO:0000259" key="1">
    <source>
        <dbReference type="Pfam" id="PF13474"/>
    </source>
</evidence>
<dbReference type="Gene3D" id="3.10.450.50">
    <property type="match status" value="1"/>
</dbReference>
<dbReference type="EMBL" id="JBHLUD010000019">
    <property type="protein sequence ID" value="MFC0548692.1"/>
    <property type="molecule type" value="Genomic_DNA"/>
</dbReference>
<keyword evidence="3" id="KW-1185">Reference proteome</keyword>
<feature type="domain" description="SnoaL-like" evidence="1">
    <location>
        <begin position="29"/>
        <end position="141"/>
    </location>
</feature>
<accession>A0ABV6N7Y0</accession>